<dbReference type="GeneID" id="36548000"/>
<proteinExistence type="predicted"/>
<dbReference type="RefSeq" id="XP_024689673.1">
    <property type="nucleotide sequence ID" value="XM_024840476.1"/>
</dbReference>
<evidence type="ECO:0000313" key="3">
    <source>
        <dbReference type="EMBL" id="PKY01079.1"/>
    </source>
</evidence>
<name>A0A2I1CTY9_ASPC2</name>
<accession>A0A2I1CTY9</accession>
<keyword evidence="1" id="KW-0175">Coiled coil</keyword>
<evidence type="ECO:0000256" key="1">
    <source>
        <dbReference type="SAM" id="Coils"/>
    </source>
</evidence>
<feature type="coiled-coil region" evidence="1">
    <location>
        <begin position="334"/>
        <end position="361"/>
    </location>
</feature>
<evidence type="ECO:0008006" key="5">
    <source>
        <dbReference type="Google" id="ProtNLM"/>
    </source>
</evidence>
<sequence length="404" mass="45232">MSYSAAEKQRVFLACRPIFAGFHAGLRKLKIIEKRIADHEALVRPMLPGFNLKRTAVIAKDLLQREVFQLDMKARVEFPDLYVSSPAKEVQHDAFEDEAARSVAEILDDIASTYERDEAQDMQETTPAPMPAAAQQPPPVADVGSHATISPGKASSTGSAHSPLTILCTATEKTLTPEPQATSPYPSLYPLYFPYHAQHSILCAVQKTLEESCFDFAQKWLPSELEDRGWDCAMAVELTKWTNFLPRWSSLLPNGSLQLHGAELHALLSKIRKIRHTAVHRLPTTARGIASFVASATKLVEALGDTLRLSQLEELHADIQEKIKIMDLTKNALEDQLSRDLRAIQLRREELDRQEELLRLQTVRNDRENKALMGVLVEEYIEGPFHCRIVDDSGFATADEGEDD</sequence>
<organism evidence="3 4">
    <name type="scientific">Aspergillus campestris (strain IBT 28561)</name>
    <dbReference type="NCBI Taxonomy" id="1392248"/>
    <lineage>
        <taxon>Eukaryota</taxon>
        <taxon>Fungi</taxon>
        <taxon>Dikarya</taxon>
        <taxon>Ascomycota</taxon>
        <taxon>Pezizomycotina</taxon>
        <taxon>Eurotiomycetes</taxon>
        <taxon>Eurotiomycetidae</taxon>
        <taxon>Eurotiales</taxon>
        <taxon>Aspergillaceae</taxon>
        <taxon>Aspergillus</taxon>
        <taxon>Aspergillus subgen. Circumdati</taxon>
    </lineage>
</organism>
<dbReference type="AlphaFoldDB" id="A0A2I1CTY9"/>
<protein>
    <recommendedName>
        <fullName evidence="5">Ubiquinol-cytochrome-c reductase cytochrome c1</fullName>
    </recommendedName>
</protein>
<feature type="region of interest" description="Disordered" evidence="2">
    <location>
        <begin position="119"/>
        <end position="161"/>
    </location>
</feature>
<dbReference type="OrthoDB" id="5324651at2759"/>
<evidence type="ECO:0000256" key="2">
    <source>
        <dbReference type="SAM" id="MobiDB-lite"/>
    </source>
</evidence>
<dbReference type="VEuPathDB" id="FungiDB:P168DRAFT_321502"/>
<keyword evidence="4" id="KW-1185">Reference proteome</keyword>
<reference evidence="3" key="1">
    <citation type="submission" date="2016-12" db="EMBL/GenBank/DDBJ databases">
        <title>The genomes of Aspergillus section Nigri reveals drivers in fungal speciation.</title>
        <authorList>
            <consortium name="DOE Joint Genome Institute"/>
            <person name="Vesth T.C."/>
            <person name="Nybo J."/>
            <person name="Theobald S."/>
            <person name="Brandl J."/>
            <person name="Frisvad J.C."/>
            <person name="Nielsen K.F."/>
            <person name="Lyhne E.K."/>
            <person name="Kogle M.E."/>
            <person name="Kuo A."/>
            <person name="Riley R."/>
            <person name="Clum A."/>
            <person name="Nolan M."/>
            <person name="Lipzen A."/>
            <person name="Salamov A."/>
            <person name="Henrissat B."/>
            <person name="Wiebenga A."/>
            <person name="De vries R.P."/>
            <person name="Grigoriev I.V."/>
            <person name="Mortensen U.H."/>
            <person name="Andersen M.R."/>
            <person name="Baker S.E."/>
        </authorList>
    </citation>
    <scope>NUCLEOTIDE SEQUENCE</scope>
    <source>
        <strain evidence="3">IBT 28561</strain>
    </source>
</reference>
<gene>
    <name evidence="3" type="ORF">P168DRAFT_321502</name>
</gene>
<dbReference type="Proteomes" id="UP000234254">
    <property type="component" value="Unassembled WGS sequence"/>
</dbReference>
<evidence type="ECO:0000313" key="4">
    <source>
        <dbReference type="Proteomes" id="UP000234254"/>
    </source>
</evidence>
<dbReference type="EMBL" id="MSFM01000012">
    <property type="protein sequence ID" value="PKY01079.1"/>
    <property type="molecule type" value="Genomic_DNA"/>
</dbReference>
<comment type="caution">
    <text evidence="3">The sequence shown here is derived from an EMBL/GenBank/DDBJ whole genome shotgun (WGS) entry which is preliminary data.</text>
</comment>